<sequence length="56" mass="6368">IFSSTNLWISSFLTKDTGSLPFCDPYKNFCTIKRYFHEFVGGQSPDQSLTSTNIKV</sequence>
<evidence type="ECO:0000313" key="2">
    <source>
        <dbReference type="Proteomes" id="UP000215335"/>
    </source>
</evidence>
<keyword evidence="2" id="KW-1185">Reference proteome</keyword>
<feature type="non-terminal residue" evidence="1">
    <location>
        <position position="1"/>
    </location>
</feature>
<dbReference type="AlphaFoldDB" id="A0A232EJX0"/>
<accession>A0A232EJX0</accession>
<protein>
    <submittedName>
        <fullName evidence="1">Uncharacterized protein</fullName>
    </submittedName>
</protein>
<gene>
    <name evidence="1" type="ORF">TSAR_001810</name>
</gene>
<evidence type="ECO:0000313" key="1">
    <source>
        <dbReference type="EMBL" id="OXU18622.1"/>
    </source>
</evidence>
<dbReference type="Proteomes" id="UP000215335">
    <property type="component" value="Unassembled WGS sequence"/>
</dbReference>
<name>A0A232EJX0_9HYME</name>
<dbReference type="EMBL" id="NNAY01003941">
    <property type="protein sequence ID" value="OXU18622.1"/>
    <property type="molecule type" value="Genomic_DNA"/>
</dbReference>
<reference evidence="1 2" key="1">
    <citation type="journal article" date="2017" name="Curr. Biol.">
        <title>The Evolution of Venom by Co-option of Single-Copy Genes.</title>
        <authorList>
            <person name="Martinson E.O."/>
            <person name="Mrinalini"/>
            <person name="Kelkar Y.D."/>
            <person name="Chang C.H."/>
            <person name="Werren J.H."/>
        </authorList>
    </citation>
    <scope>NUCLEOTIDE SEQUENCE [LARGE SCALE GENOMIC DNA]</scope>
    <source>
        <strain evidence="1 2">Alberta</strain>
        <tissue evidence="1">Whole body</tissue>
    </source>
</reference>
<comment type="caution">
    <text evidence="1">The sequence shown here is derived from an EMBL/GenBank/DDBJ whole genome shotgun (WGS) entry which is preliminary data.</text>
</comment>
<proteinExistence type="predicted"/>
<organism evidence="1 2">
    <name type="scientific">Trichomalopsis sarcophagae</name>
    <dbReference type="NCBI Taxonomy" id="543379"/>
    <lineage>
        <taxon>Eukaryota</taxon>
        <taxon>Metazoa</taxon>
        <taxon>Ecdysozoa</taxon>
        <taxon>Arthropoda</taxon>
        <taxon>Hexapoda</taxon>
        <taxon>Insecta</taxon>
        <taxon>Pterygota</taxon>
        <taxon>Neoptera</taxon>
        <taxon>Endopterygota</taxon>
        <taxon>Hymenoptera</taxon>
        <taxon>Apocrita</taxon>
        <taxon>Proctotrupomorpha</taxon>
        <taxon>Chalcidoidea</taxon>
        <taxon>Pteromalidae</taxon>
        <taxon>Pteromalinae</taxon>
        <taxon>Trichomalopsis</taxon>
    </lineage>
</organism>